<sequence length="437" mass="46045">MTSTTPSAPPEDATEAEQAAPAGLERRRAPNRTFGGVCGGLGRYYDLDPLIFRVVLGVLAITGGLGLVAYGILWLVLPLEGDRENEARRLLSGRVEGQALTALLFMVVGCGLFLSMLNRGGVLTFAAMLALVTAGAAYWSRHRRETETGEIPTDEATAHAVADAPPETAPPPVPKSPSWWRDPLTKDGTTGYLWGPDDDASVAAASRWPSFSKLRPAARNAADRGPAGIGGWTFLAALVIGAAAGAIAWESEPQPTALAIGLATALGVFGLGFVISAWYGRTGGGTVVWALITTALLAGTLALPNGVKAEWLRETWRPAAAADVHESYELGTGEGRLDLSALELKKGESVPDIKAEVGAGRLHVIVPDDMRIEVRADVGVGDLQLPLDTDKNVDVRPDQKEQLTIHPRDGGKPRGTLNLDLEVGVGQLEVDRATPTP</sequence>
<dbReference type="PANTHER" id="PTHR33885:SF3">
    <property type="entry name" value="PHAGE SHOCK PROTEIN C"/>
    <property type="match status" value="1"/>
</dbReference>
<dbReference type="Pfam" id="PF04024">
    <property type="entry name" value="PspC"/>
    <property type="match status" value="1"/>
</dbReference>
<gene>
    <name evidence="9" type="ORF">G5C51_25860</name>
</gene>
<feature type="transmembrane region" description="Helical" evidence="7">
    <location>
        <begin position="50"/>
        <end position="77"/>
    </location>
</feature>
<reference evidence="9 10" key="1">
    <citation type="submission" date="2020-02" db="EMBL/GenBank/DDBJ databases">
        <title>Whole-genome analyses of novel actinobacteria.</title>
        <authorList>
            <person name="Sahin N."/>
        </authorList>
    </citation>
    <scope>NUCLEOTIDE SEQUENCE [LARGE SCALE GENOMIC DNA]</scope>
    <source>
        <strain evidence="9 10">A7024</strain>
    </source>
</reference>
<dbReference type="EMBL" id="JAAKZV010000135">
    <property type="protein sequence ID" value="NGN67318.1"/>
    <property type="molecule type" value="Genomic_DNA"/>
</dbReference>
<evidence type="ECO:0000256" key="7">
    <source>
        <dbReference type="SAM" id="Phobius"/>
    </source>
</evidence>
<evidence type="ECO:0000256" key="6">
    <source>
        <dbReference type="SAM" id="MobiDB-lite"/>
    </source>
</evidence>
<keyword evidence="10" id="KW-1185">Reference proteome</keyword>
<comment type="subcellular location">
    <subcellularLocation>
        <location evidence="1">Cell membrane</location>
        <topology evidence="1">Single-pass membrane protein</topology>
    </subcellularLocation>
</comment>
<feature type="transmembrane region" description="Helical" evidence="7">
    <location>
        <begin position="97"/>
        <end position="114"/>
    </location>
</feature>
<evidence type="ECO:0000256" key="2">
    <source>
        <dbReference type="ARBA" id="ARBA00022475"/>
    </source>
</evidence>
<keyword evidence="3 7" id="KW-0812">Transmembrane</keyword>
<comment type="caution">
    <text evidence="9">The sequence shown here is derived from an EMBL/GenBank/DDBJ whole genome shotgun (WGS) entry which is preliminary data.</text>
</comment>
<feature type="transmembrane region" description="Helical" evidence="7">
    <location>
        <begin position="229"/>
        <end position="249"/>
    </location>
</feature>
<evidence type="ECO:0000256" key="4">
    <source>
        <dbReference type="ARBA" id="ARBA00022989"/>
    </source>
</evidence>
<evidence type="ECO:0000259" key="8">
    <source>
        <dbReference type="Pfam" id="PF04024"/>
    </source>
</evidence>
<dbReference type="InterPro" id="IPR007168">
    <property type="entry name" value="Phageshock_PspC_N"/>
</dbReference>
<keyword evidence="4 7" id="KW-1133">Transmembrane helix</keyword>
<dbReference type="PANTHER" id="PTHR33885">
    <property type="entry name" value="PHAGE SHOCK PROTEIN C"/>
    <property type="match status" value="1"/>
</dbReference>
<dbReference type="Proteomes" id="UP000481583">
    <property type="component" value="Unassembled WGS sequence"/>
</dbReference>
<feature type="transmembrane region" description="Helical" evidence="7">
    <location>
        <begin position="256"/>
        <end position="280"/>
    </location>
</feature>
<protein>
    <submittedName>
        <fullName evidence="9">PspC domain-containing protein</fullName>
    </submittedName>
</protein>
<keyword evidence="5 7" id="KW-0472">Membrane</keyword>
<evidence type="ECO:0000313" key="10">
    <source>
        <dbReference type="Proteomes" id="UP000481583"/>
    </source>
</evidence>
<organism evidence="9 10">
    <name type="scientific">Streptomyces coryli</name>
    <dbReference type="NCBI Taxonomy" id="1128680"/>
    <lineage>
        <taxon>Bacteria</taxon>
        <taxon>Bacillati</taxon>
        <taxon>Actinomycetota</taxon>
        <taxon>Actinomycetes</taxon>
        <taxon>Kitasatosporales</taxon>
        <taxon>Streptomycetaceae</taxon>
        <taxon>Streptomyces</taxon>
    </lineage>
</organism>
<dbReference type="RefSeq" id="WP_165240613.1">
    <property type="nucleotide sequence ID" value="NZ_JAAKZV010000135.1"/>
</dbReference>
<evidence type="ECO:0000313" key="9">
    <source>
        <dbReference type="EMBL" id="NGN67318.1"/>
    </source>
</evidence>
<dbReference type="GO" id="GO:0005886">
    <property type="term" value="C:plasma membrane"/>
    <property type="evidence" value="ECO:0007669"/>
    <property type="project" value="UniProtKB-SubCell"/>
</dbReference>
<feature type="region of interest" description="Disordered" evidence="6">
    <location>
        <begin position="1"/>
        <end position="25"/>
    </location>
</feature>
<keyword evidence="2" id="KW-1003">Cell membrane</keyword>
<dbReference type="InterPro" id="IPR052027">
    <property type="entry name" value="PspC"/>
</dbReference>
<feature type="transmembrane region" description="Helical" evidence="7">
    <location>
        <begin position="286"/>
        <end position="307"/>
    </location>
</feature>
<evidence type="ECO:0000256" key="3">
    <source>
        <dbReference type="ARBA" id="ARBA00022692"/>
    </source>
</evidence>
<accession>A0A6G4U7F4</accession>
<proteinExistence type="predicted"/>
<evidence type="ECO:0000256" key="1">
    <source>
        <dbReference type="ARBA" id="ARBA00004162"/>
    </source>
</evidence>
<evidence type="ECO:0000256" key="5">
    <source>
        <dbReference type="ARBA" id="ARBA00023136"/>
    </source>
</evidence>
<feature type="domain" description="Phage shock protein PspC N-terminal" evidence="8">
    <location>
        <begin position="26"/>
        <end position="79"/>
    </location>
</feature>
<feature type="transmembrane region" description="Helical" evidence="7">
    <location>
        <begin position="121"/>
        <end position="139"/>
    </location>
</feature>
<dbReference type="AlphaFoldDB" id="A0A6G4U7F4"/>
<name>A0A6G4U7F4_9ACTN</name>